<dbReference type="KEGG" id="fpal:HYN49_01955"/>
<protein>
    <recommendedName>
        <fullName evidence="3">TonB C-terminal domain-containing protein</fullName>
    </recommendedName>
</protein>
<organism evidence="1 2">
    <name type="scientific">Flavobacterium pallidum</name>
    <dbReference type="NCBI Taxonomy" id="2172098"/>
    <lineage>
        <taxon>Bacteria</taxon>
        <taxon>Pseudomonadati</taxon>
        <taxon>Bacteroidota</taxon>
        <taxon>Flavobacteriia</taxon>
        <taxon>Flavobacteriales</taxon>
        <taxon>Flavobacteriaceae</taxon>
        <taxon>Flavobacterium</taxon>
    </lineage>
</organism>
<evidence type="ECO:0000313" key="2">
    <source>
        <dbReference type="Proteomes" id="UP000244937"/>
    </source>
</evidence>
<gene>
    <name evidence="1" type="ORF">HYN49_01955</name>
</gene>
<keyword evidence="2" id="KW-1185">Reference proteome</keyword>
<dbReference type="Proteomes" id="UP000244937">
    <property type="component" value="Chromosome"/>
</dbReference>
<dbReference type="AlphaFoldDB" id="A0A2S1SEC2"/>
<proteinExistence type="predicted"/>
<sequence>MRKIMPFVACLLLVSCQYFQREVPSKEGLLKQQLDSINWNEVDEMPSVPACDSMATEPERAQCFIDFMAAEIQDRLSTDTLTVRYAQLDTINVKVTVSRDATLQFEPQFPEKTVYDKAVMDSIIQMKLIDFPKVSPALKRGLPVKTQFVLPVILNVMH</sequence>
<evidence type="ECO:0000313" key="1">
    <source>
        <dbReference type="EMBL" id="AWI24750.1"/>
    </source>
</evidence>
<name>A0A2S1SEC2_9FLAO</name>
<dbReference type="EMBL" id="CP029187">
    <property type="protein sequence ID" value="AWI24750.1"/>
    <property type="molecule type" value="Genomic_DNA"/>
</dbReference>
<accession>A0A2S1SEC2</accession>
<dbReference type="OrthoDB" id="1191002at2"/>
<dbReference type="RefSeq" id="WP_108902548.1">
    <property type="nucleotide sequence ID" value="NZ_CP029187.1"/>
</dbReference>
<dbReference type="PROSITE" id="PS51257">
    <property type="entry name" value="PROKAR_LIPOPROTEIN"/>
    <property type="match status" value="1"/>
</dbReference>
<evidence type="ECO:0008006" key="3">
    <source>
        <dbReference type="Google" id="ProtNLM"/>
    </source>
</evidence>
<reference evidence="1 2" key="1">
    <citation type="submission" date="2018-05" db="EMBL/GenBank/DDBJ databases">
        <title>Genome sequencing of Flavobacterium sp. HYN0049.</title>
        <authorList>
            <person name="Yi H."/>
            <person name="Baek C."/>
        </authorList>
    </citation>
    <scope>NUCLEOTIDE SEQUENCE [LARGE SCALE GENOMIC DNA]</scope>
    <source>
        <strain evidence="1 2">HYN0049</strain>
    </source>
</reference>